<accession>A0A369W5Q1</accession>
<dbReference type="Proteomes" id="UP000253759">
    <property type="component" value="Unassembled WGS sequence"/>
</dbReference>
<dbReference type="OrthoDB" id="247330at2"/>
<dbReference type="EMBL" id="QQNH01000003">
    <property type="protein sequence ID" value="RDE09994.1"/>
    <property type="molecule type" value="Genomic_DNA"/>
</dbReference>
<organism evidence="1 2">
    <name type="scientific">Pelagibacterium lacus</name>
    <dbReference type="NCBI Taxonomy" id="2282655"/>
    <lineage>
        <taxon>Bacteria</taxon>
        <taxon>Pseudomonadati</taxon>
        <taxon>Pseudomonadota</taxon>
        <taxon>Alphaproteobacteria</taxon>
        <taxon>Hyphomicrobiales</taxon>
        <taxon>Devosiaceae</taxon>
        <taxon>Pelagibacterium</taxon>
    </lineage>
</organism>
<proteinExistence type="predicted"/>
<name>A0A369W5Q1_9HYPH</name>
<evidence type="ECO:0000313" key="2">
    <source>
        <dbReference type="Proteomes" id="UP000253759"/>
    </source>
</evidence>
<dbReference type="AlphaFoldDB" id="A0A369W5Q1"/>
<protein>
    <submittedName>
        <fullName evidence="1">Cell surface protein</fullName>
    </submittedName>
</protein>
<reference evidence="2" key="1">
    <citation type="submission" date="2018-07" db="EMBL/GenBank/DDBJ databases">
        <authorList>
            <person name="Liu B.-T."/>
            <person name="Du Z."/>
        </authorList>
    </citation>
    <scope>NUCLEOTIDE SEQUENCE [LARGE SCALE GENOMIC DNA]</scope>
    <source>
        <strain evidence="2">XYN52</strain>
    </source>
</reference>
<sequence length="389" mass="43305">MLDRPLQYLDRAVAAIKELGIWPEGEPQEAPITGLLSQITHLDDTKVILIGRVLTQASAFNEVVRSQVAAMNVGERYEDITKSFNSIRDDAKSMVDQLDDGRLDIFERASNVWMKVSRGDIASRFDKIRDTYLDVSKDTKDQIDREHTILEAYRDFRGALKSAEVMALEVLEIAQAQLEGRKTELGQATEALNAFTDGTPADRARLEMARDERLRDLQNEERRYQIAKDLSDNLTISYSTSEVIMARLMQTTNAKERVYQQSISFFSTNETVLTALSASFTGLFGLHESTETLNAMKEGMSQSLETLSEIGGKVQEEALKAGYGPTIRADAVKKLVDSVVNFQEKSYTIIGEMREQATKNSAEIRDAVEDGKKRLATLAAEGNALLSAG</sequence>
<comment type="caution">
    <text evidence="1">The sequence shown here is derived from an EMBL/GenBank/DDBJ whole genome shotgun (WGS) entry which is preliminary data.</text>
</comment>
<evidence type="ECO:0000313" key="1">
    <source>
        <dbReference type="EMBL" id="RDE09994.1"/>
    </source>
</evidence>
<keyword evidence="2" id="KW-1185">Reference proteome</keyword>
<gene>
    <name evidence="1" type="ORF">DVH29_03425</name>
</gene>